<gene>
    <name evidence="1" type="ORF">THAOC_27886</name>
</gene>
<reference evidence="1 2" key="1">
    <citation type="journal article" date="2012" name="Genome Biol.">
        <title>Genome and low-iron response of an oceanic diatom adapted to chronic iron limitation.</title>
        <authorList>
            <person name="Lommer M."/>
            <person name="Specht M."/>
            <person name="Roy A.S."/>
            <person name="Kraemer L."/>
            <person name="Andreson R."/>
            <person name="Gutowska M.A."/>
            <person name="Wolf J."/>
            <person name="Bergner S.V."/>
            <person name="Schilhabel M.B."/>
            <person name="Klostermeier U.C."/>
            <person name="Beiko R.G."/>
            <person name="Rosenstiel P."/>
            <person name="Hippler M."/>
            <person name="Laroche J."/>
        </authorList>
    </citation>
    <scope>NUCLEOTIDE SEQUENCE [LARGE SCALE GENOMIC DNA]</scope>
    <source>
        <strain evidence="1 2">CCMP1005</strain>
    </source>
</reference>
<accession>K0RVF0</accession>
<evidence type="ECO:0000313" key="1">
    <source>
        <dbReference type="EMBL" id="EJK52806.1"/>
    </source>
</evidence>
<name>K0RVF0_THAOC</name>
<dbReference type="Proteomes" id="UP000266841">
    <property type="component" value="Unassembled WGS sequence"/>
</dbReference>
<sequence>MLCPLLNSTISYIKNTASHNESVWSSGMIPASGAGGPEFESRVGPFAQARFYSLDRVMFRSQSWIRT</sequence>
<keyword evidence="2" id="KW-1185">Reference proteome</keyword>
<comment type="caution">
    <text evidence="1">The sequence shown here is derived from an EMBL/GenBank/DDBJ whole genome shotgun (WGS) entry which is preliminary data.</text>
</comment>
<dbReference type="EMBL" id="AGNL01039213">
    <property type="protein sequence ID" value="EJK52806.1"/>
    <property type="molecule type" value="Genomic_DNA"/>
</dbReference>
<dbReference type="AlphaFoldDB" id="K0RVF0"/>
<organism evidence="1 2">
    <name type="scientific">Thalassiosira oceanica</name>
    <name type="common">Marine diatom</name>
    <dbReference type="NCBI Taxonomy" id="159749"/>
    <lineage>
        <taxon>Eukaryota</taxon>
        <taxon>Sar</taxon>
        <taxon>Stramenopiles</taxon>
        <taxon>Ochrophyta</taxon>
        <taxon>Bacillariophyta</taxon>
        <taxon>Coscinodiscophyceae</taxon>
        <taxon>Thalassiosirophycidae</taxon>
        <taxon>Thalassiosirales</taxon>
        <taxon>Thalassiosiraceae</taxon>
        <taxon>Thalassiosira</taxon>
    </lineage>
</organism>
<evidence type="ECO:0000313" key="2">
    <source>
        <dbReference type="Proteomes" id="UP000266841"/>
    </source>
</evidence>
<protein>
    <submittedName>
        <fullName evidence="1">Uncharacterized protein</fullName>
    </submittedName>
</protein>
<proteinExistence type="predicted"/>